<evidence type="ECO:0000256" key="2">
    <source>
        <dbReference type="ARBA" id="ARBA00022741"/>
    </source>
</evidence>
<keyword evidence="4" id="KW-0067">ATP-binding</keyword>
<protein>
    <submittedName>
        <fullName evidence="6">2-dehydro-3-deoxygluconokinase</fullName>
        <ecNumber evidence="6">2.7.1.45</ecNumber>
    </submittedName>
</protein>
<dbReference type="EC" id="2.7.1.45" evidence="6"/>
<dbReference type="Proteomes" id="UP000693672">
    <property type="component" value="Unassembled WGS sequence"/>
</dbReference>
<dbReference type="CDD" id="cd01166">
    <property type="entry name" value="KdgK"/>
    <property type="match status" value="1"/>
</dbReference>
<dbReference type="EMBL" id="CAJVAS010000045">
    <property type="protein sequence ID" value="CAG7648941.1"/>
    <property type="molecule type" value="Genomic_DNA"/>
</dbReference>
<evidence type="ECO:0000313" key="6">
    <source>
        <dbReference type="EMBL" id="CAG7648941.1"/>
    </source>
</evidence>
<dbReference type="PANTHER" id="PTHR43085:SF1">
    <property type="entry name" value="PSEUDOURIDINE KINASE-RELATED"/>
    <property type="match status" value="1"/>
</dbReference>
<evidence type="ECO:0000256" key="1">
    <source>
        <dbReference type="ARBA" id="ARBA00022679"/>
    </source>
</evidence>
<proteinExistence type="predicted"/>
<dbReference type="GO" id="GO:0008673">
    <property type="term" value="F:2-dehydro-3-deoxygluconokinase activity"/>
    <property type="evidence" value="ECO:0007669"/>
    <property type="project" value="UniProtKB-EC"/>
</dbReference>
<keyword evidence="3" id="KW-0418">Kinase</keyword>
<name>A0A916NSE6_9BACL</name>
<comment type="caution">
    <text evidence="6">The sequence shown here is derived from an EMBL/GenBank/DDBJ whole genome shotgun (WGS) entry which is preliminary data.</text>
</comment>
<dbReference type="InterPro" id="IPR050306">
    <property type="entry name" value="PfkB_Carbo_kinase"/>
</dbReference>
<accession>A0A916NSE6</accession>
<dbReference type="InterPro" id="IPR011611">
    <property type="entry name" value="PfkB_dom"/>
</dbReference>
<dbReference type="AlphaFoldDB" id="A0A916NSE6"/>
<evidence type="ECO:0000256" key="3">
    <source>
        <dbReference type="ARBA" id="ARBA00022777"/>
    </source>
</evidence>
<keyword evidence="7" id="KW-1185">Reference proteome</keyword>
<reference evidence="6" key="1">
    <citation type="submission" date="2021-06" db="EMBL/GenBank/DDBJ databases">
        <authorList>
            <person name="Criscuolo A."/>
        </authorList>
    </citation>
    <scope>NUCLEOTIDE SEQUENCE</scope>
    <source>
        <strain evidence="6">CIP111600</strain>
    </source>
</reference>
<gene>
    <name evidence="6" type="primary">kdgK</name>
    <name evidence="6" type="ORF">PAESOLCIP111_05744</name>
</gene>
<keyword evidence="1 6" id="KW-0808">Transferase</keyword>
<organism evidence="6 7">
    <name type="scientific">Paenibacillus solanacearum</name>
    <dbReference type="NCBI Taxonomy" id="2048548"/>
    <lineage>
        <taxon>Bacteria</taxon>
        <taxon>Bacillati</taxon>
        <taxon>Bacillota</taxon>
        <taxon>Bacilli</taxon>
        <taxon>Bacillales</taxon>
        <taxon>Paenibacillaceae</taxon>
        <taxon>Paenibacillus</taxon>
    </lineage>
</organism>
<keyword evidence="2" id="KW-0547">Nucleotide-binding</keyword>
<dbReference type="Pfam" id="PF00294">
    <property type="entry name" value="PfkB"/>
    <property type="match status" value="1"/>
</dbReference>
<evidence type="ECO:0000259" key="5">
    <source>
        <dbReference type="Pfam" id="PF00294"/>
    </source>
</evidence>
<sequence length="327" mass="36352">MNKEQQNEQLQMFQPDIITFGETMALMMPTGSKGIEYSPHFQGLFGGAESNVAIGVARLGHRVGWFSRLGKDPFGRMILKKIRGEGVDVSRAELTTEAPTGLMLREVVSGKTSVYYYRKGSAASTLRPEHLDEEYIKQAQYLHVTGITPALSESCRETAKEAIRLARKNGVKICFDPNLRLKLWSIEEARGVLLEFAKEADYFLPGLDELKLLYQTESFDEIVAHLSELRAVSIVKGGEDVTYVVENGQVSSVPYFKAEHVVDTVGAGDGFCAGFFVGLLKGYSHYEAVRLGNLIGCMVVQAEGDWEGIPTWEQVDAFMNNVKHVER</sequence>
<dbReference type="GO" id="GO:0005524">
    <property type="term" value="F:ATP binding"/>
    <property type="evidence" value="ECO:0007669"/>
    <property type="project" value="UniProtKB-KW"/>
</dbReference>
<evidence type="ECO:0000256" key="4">
    <source>
        <dbReference type="ARBA" id="ARBA00022840"/>
    </source>
</evidence>
<dbReference type="RefSeq" id="WP_246627682.1">
    <property type="nucleotide sequence ID" value="NZ_CAJVAS010000045.1"/>
</dbReference>
<evidence type="ECO:0000313" key="7">
    <source>
        <dbReference type="Proteomes" id="UP000693672"/>
    </source>
</evidence>
<feature type="domain" description="Carbohydrate kinase PfkB" evidence="5">
    <location>
        <begin position="16"/>
        <end position="311"/>
    </location>
</feature>
<dbReference type="PANTHER" id="PTHR43085">
    <property type="entry name" value="HEXOKINASE FAMILY MEMBER"/>
    <property type="match status" value="1"/>
</dbReference>